<dbReference type="InterPro" id="IPR051804">
    <property type="entry name" value="Carb_Metab_Reg_Kinase/Isom"/>
</dbReference>
<dbReference type="SUPFAM" id="SSF53067">
    <property type="entry name" value="Actin-like ATPase domain"/>
    <property type="match status" value="1"/>
</dbReference>
<evidence type="ECO:0000256" key="6">
    <source>
        <dbReference type="ARBA" id="ARBA00048451"/>
    </source>
</evidence>
<keyword evidence="9" id="KW-1185">Reference proteome</keyword>
<dbReference type="CDD" id="cd24067">
    <property type="entry name" value="ASKHA_NBD_ROK_BsFRK-like"/>
    <property type="match status" value="1"/>
</dbReference>
<comment type="catalytic activity">
    <reaction evidence="6">
        <text>D-fructose + ATP = D-fructose 6-phosphate + ADP + H(+)</text>
        <dbReference type="Rhea" id="RHEA:16125"/>
        <dbReference type="ChEBI" id="CHEBI:15378"/>
        <dbReference type="ChEBI" id="CHEBI:30616"/>
        <dbReference type="ChEBI" id="CHEBI:37721"/>
        <dbReference type="ChEBI" id="CHEBI:61527"/>
        <dbReference type="ChEBI" id="CHEBI:456216"/>
        <dbReference type="EC" id="2.7.1.4"/>
    </reaction>
</comment>
<dbReference type="Gene3D" id="3.30.420.40">
    <property type="match status" value="2"/>
</dbReference>
<dbReference type="InterPro" id="IPR000600">
    <property type="entry name" value="ROK"/>
</dbReference>
<gene>
    <name evidence="8" type="ORF">CTEN210_11041</name>
</gene>
<dbReference type="InterPro" id="IPR049874">
    <property type="entry name" value="ROK_cs"/>
</dbReference>
<evidence type="ECO:0000313" key="9">
    <source>
        <dbReference type="Proteomes" id="UP001054902"/>
    </source>
</evidence>
<evidence type="ECO:0000256" key="4">
    <source>
        <dbReference type="ARBA" id="ARBA00022842"/>
    </source>
</evidence>
<accession>A0AAD3D121</accession>
<dbReference type="EMBL" id="BLLK01000047">
    <property type="protein sequence ID" value="GFH54565.1"/>
    <property type="molecule type" value="Genomic_DNA"/>
</dbReference>
<keyword evidence="4" id="KW-0460">Magnesium</keyword>
<dbReference type="PANTHER" id="PTHR42742">
    <property type="entry name" value="TRANSCRIPTIONAL REPRESSOR MPRA"/>
    <property type="match status" value="1"/>
</dbReference>
<dbReference type="EC" id="2.7.1.4" evidence="5"/>
<dbReference type="GO" id="GO:0008865">
    <property type="term" value="F:fructokinase activity"/>
    <property type="evidence" value="ECO:0007669"/>
    <property type="project" value="UniProtKB-EC"/>
</dbReference>
<dbReference type="GO" id="GO:0046872">
    <property type="term" value="F:metal ion binding"/>
    <property type="evidence" value="ECO:0007669"/>
    <property type="project" value="UniProtKB-KW"/>
</dbReference>
<dbReference type="Pfam" id="PF00480">
    <property type="entry name" value="ROK"/>
    <property type="match status" value="1"/>
</dbReference>
<dbReference type="Proteomes" id="UP001054902">
    <property type="component" value="Unassembled WGS sequence"/>
</dbReference>
<keyword evidence="7" id="KW-0472">Membrane</keyword>
<keyword evidence="7" id="KW-0812">Transmembrane</keyword>
<comment type="caution">
    <text evidence="8">The sequence shown here is derived from an EMBL/GenBank/DDBJ whole genome shotgun (WGS) entry which is preliminary data.</text>
</comment>
<feature type="transmembrane region" description="Helical" evidence="7">
    <location>
        <begin position="398"/>
        <end position="417"/>
    </location>
</feature>
<evidence type="ECO:0000256" key="3">
    <source>
        <dbReference type="ARBA" id="ARBA00022833"/>
    </source>
</evidence>
<dbReference type="InterPro" id="IPR043129">
    <property type="entry name" value="ATPase_NBD"/>
</dbReference>
<reference evidence="8 9" key="1">
    <citation type="journal article" date="2021" name="Sci. Rep.">
        <title>The genome of the diatom Chaetoceros tenuissimus carries an ancient integrated fragment of an extant virus.</title>
        <authorList>
            <person name="Hongo Y."/>
            <person name="Kimura K."/>
            <person name="Takaki Y."/>
            <person name="Yoshida Y."/>
            <person name="Baba S."/>
            <person name="Kobayashi G."/>
            <person name="Nagasaki K."/>
            <person name="Hano T."/>
            <person name="Tomaru Y."/>
        </authorList>
    </citation>
    <scope>NUCLEOTIDE SEQUENCE [LARGE SCALE GENOMIC DNA]</scope>
    <source>
        <strain evidence="8 9">NIES-3715</strain>
    </source>
</reference>
<keyword evidence="3" id="KW-0862">Zinc</keyword>
<proteinExistence type="predicted"/>
<protein>
    <recommendedName>
        <fullName evidence="5">fructokinase</fullName>
        <ecNumber evidence="5">2.7.1.4</ecNumber>
    </recommendedName>
</protein>
<keyword evidence="2" id="KW-0479">Metal-binding</keyword>
<keyword evidence="7" id="KW-1133">Transmembrane helix</keyword>
<dbReference type="PROSITE" id="PS01125">
    <property type="entry name" value="ROK"/>
    <property type="match status" value="1"/>
</dbReference>
<evidence type="ECO:0000256" key="5">
    <source>
        <dbReference type="ARBA" id="ARBA00038887"/>
    </source>
</evidence>
<evidence type="ECO:0000313" key="8">
    <source>
        <dbReference type="EMBL" id="GFH54565.1"/>
    </source>
</evidence>
<sequence length="426" mass="46326">MTSSVASESNLHHKQYVVAAVEGGGTTFVATIALIRNLHHYNHENKVSETNKDLVNIPHTPFEVLHQETIPTSTPSETLENVANFFRKHAPEKGYDALGVATFGPVGVNPNNKENYGCILSGSPKKEWRNVNILSPLLKACSSHDGSHVPLFKVETDVNAPAYAEYHYHKSSGDKSISSLAYITVGTGVGVGLIVNGKPVHGMMHPEAGHCPIIPLEGDSFAYSWGTEKSPFKGKNTVEGTASSVALSERMLQLSSLIESPAMSDREGLKDLSDDDVIWDHAANALSNLCVTLALVTSVEKIVFGGGIMNRECLFDKIRYQTKDHLNGYLDLEQFTTEKGLQEYIGPSVWKKEGAGLVGALVLAKLAIEEQLESETSKNEVISGLQKKDDHHHYRSRFVVSTVLVGVGSFILGVLVGKRKLGKKII</sequence>
<evidence type="ECO:0000256" key="2">
    <source>
        <dbReference type="ARBA" id="ARBA00022723"/>
    </source>
</evidence>
<name>A0AAD3D121_9STRA</name>
<organism evidence="8 9">
    <name type="scientific">Chaetoceros tenuissimus</name>
    <dbReference type="NCBI Taxonomy" id="426638"/>
    <lineage>
        <taxon>Eukaryota</taxon>
        <taxon>Sar</taxon>
        <taxon>Stramenopiles</taxon>
        <taxon>Ochrophyta</taxon>
        <taxon>Bacillariophyta</taxon>
        <taxon>Coscinodiscophyceae</taxon>
        <taxon>Chaetocerotophycidae</taxon>
        <taxon>Chaetocerotales</taxon>
        <taxon>Chaetocerotaceae</taxon>
        <taxon>Chaetoceros</taxon>
    </lineage>
</organism>
<dbReference type="AlphaFoldDB" id="A0AAD3D121"/>
<dbReference type="PANTHER" id="PTHR42742:SF3">
    <property type="entry name" value="FRUCTOKINASE"/>
    <property type="match status" value="1"/>
</dbReference>
<evidence type="ECO:0000256" key="7">
    <source>
        <dbReference type="SAM" id="Phobius"/>
    </source>
</evidence>
<comment type="cofactor">
    <cofactor evidence="1">
        <name>Mg(2+)</name>
        <dbReference type="ChEBI" id="CHEBI:18420"/>
    </cofactor>
</comment>
<evidence type="ECO:0000256" key="1">
    <source>
        <dbReference type="ARBA" id="ARBA00001946"/>
    </source>
</evidence>